<keyword evidence="2" id="KW-1185">Reference proteome</keyword>
<evidence type="ECO:0000313" key="1">
    <source>
        <dbReference type="EMBL" id="PXF46727.1"/>
    </source>
</evidence>
<dbReference type="EMBL" id="NBIV01000034">
    <property type="protein sequence ID" value="PXF46727.1"/>
    <property type="molecule type" value="Genomic_DNA"/>
</dbReference>
<dbReference type="InterPro" id="IPR004155">
    <property type="entry name" value="PBS_lyase_HEAT"/>
</dbReference>
<accession>A0A2V3IYG8</accession>
<dbReference type="Gene3D" id="1.25.10.10">
    <property type="entry name" value="Leucine-rich Repeat Variant"/>
    <property type="match status" value="2"/>
</dbReference>
<dbReference type="AlphaFoldDB" id="A0A2V3IYG8"/>
<dbReference type="OrthoDB" id="4205at2759"/>
<reference evidence="1 2" key="1">
    <citation type="journal article" date="2018" name="Mol. Biol. Evol.">
        <title>Analysis of the draft genome of the red seaweed Gracilariopsis chorda provides insights into genome size evolution in Rhodophyta.</title>
        <authorList>
            <person name="Lee J."/>
            <person name="Yang E.C."/>
            <person name="Graf L."/>
            <person name="Yang J.H."/>
            <person name="Qiu H."/>
            <person name="Zel Zion U."/>
            <person name="Chan C.X."/>
            <person name="Stephens T.G."/>
            <person name="Weber A.P.M."/>
            <person name="Boo G.H."/>
            <person name="Boo S.M."/>
            <person name="Kim K.M."/>
            <person name="Shin Y."/>
            <person name="Jung M."/>
            <person name="Lee S.J."/>
            <person name="Yim H.S."/>
            <person name="Lee J.H."/>
            <person name="Bhattacharya D."/>
            <person name="Yoon H.S."/>
        </authorList>
    </citation>
    <scope>NUCLEOTIDE SEQUENCE [LARGE SCALE GENOMIC DNA]</scope>
    <source>
        <strain evidence="1 2">SKKU-2015</strain>
        <tissue evidence="1">Whole body</tissue>
    </source>
</reference>
<dbReference type="PANTHER" id="PTHR12697">
    <property type="entry name" value="PBS LYASE HEAT-LIKE PROTEIN"/>
    <property type="match status" value="1"/>
</dbReference>
<dbReference type="SUPFAM" id="SSF48371">
    <property type="entry name" value="ARM repeat"/>
    <property type="match status" value="1"/>
</dbReference>
<sequence>MLGFASALILPRRSFQPSGSLCSASKRLLRTSRSAVRATYVTDLQTLAQDIPHSSTDALVNDITTQLRDGADLAEQTLQKMVLHLGDSRGMARLSLVESFGKVGSPAVPLLLTALKTCPNPVVRRSCGKALAKIGDARATDSLLHTLVYDEDTVTRSSAAGALARMGAIAVPKLLELISDSQVSMTAKGHAAWAISFMQGSASDALFDSLKHPNQDVRIAVVSALGAVAMGDALPTMGAGADDDWGDNANDDIRLRAIVAMRTALKDESSQVRAEAVNALANAGCNEDADAIASFLGDEDPELRRCAALALMKIPDQRFVAVLRERQEDEEDESVRNVISLAANAIERIRGEDDDWD</sequence>
<dbReference type="Pfam" id="PF13646">
    <property type="entry name" value="HEAT_2"/>
    <property type="match status" value="2"/>
</dbReference>
<gene>
    <name evidence="1" type="ORF">BWQ96_03553</name>
</gene>
<organism evidence="1 2">
    <name type="scientific">Gracilariopsis chorda</name>
    <dbReference type="NCBI Taxonomy" id="448386"/>
    <lineage>
        <taxon>Eukaryota</taxon>
        <taxon>Rhodophyta</taxon>
        <taxon>Florideophyceae</taxon>
        <taxon>Rhodymeniophycidae</taxon>
        <taxon>Gracilariales</taxon>
        <taxon>Gracilariaceae</taxon>
        <taxon>Gracilariopsis</taxon>
    </lineage>
</organism>
<comment type="caution">
    <text evidence="1">The sequence shown here is derived from an EMBL/GenBank/DDBJ whole genome shotgun (WGS) entry which is preliminary data.</text>
</comment>
<dbReference type="Proteomes" id="UP000247409">
    <property type="component" value="Unassembled WGS sequence"/>
</dbReference>
<dbReference type="GO" id="GO:0016491">
    <property type="term" value="F:oxidoreductase activity"/>
    <property type="evidence" value="ECO:0007669"/>
    <property type="project" value="TreeGrafter"/>
</dbReference>
<dbReference type="InterPro" id="IPR011989">
    <property type="entry name" value="ARM-like"/>
</dbReference>
<dbReference type="InterPro" id="IPR016024">
    <property type="entry name" value="ARM-type_fold"/>
</dbReference>
<protein>
    <submittedName>
        <fullName evidence="1">Bilin biosynthesis protein MpeU</fullName>
    </submittedName>
</protein>
<proteinExistence type="predicted"/>
<dbReference type="PANTHER" id="PTHR12697:SF5">
    <property type="entry name" value="DEOXYHYPUSINE HYDROXYLASE"/>
    <property type="match status" value="1"/>
</dbReference>
<evidence type="ECO:0000313" key="2">
    <source>
        <dbReference type="Proteomes" id="UP000247409"/>
    </source>
</evidence>
<name>A0A2V3IYG8_9FLOR</name>
<dbReference type="SMART" id="SM00567">
    <property type="entry name" value="EZ_HEAT"/>
    <property type="match status" value="6"/>
</dbReference>